<dbReference type="Pfam" id="PF03704">
    <property type="entry name" value="BTAD"/>
    <property type="match status" value="1"/>
</dbReference>
<dbReference type="EMBL" id="SJKD01000004">
    <property type="protein sequence ID" value="TCC48931.1"/>
    <property type="molecule type" value="Genomic_DNA"/>
</dbReference>
<accession>A0A4R0JNV7</accession>
<dbReference type="AlphaFoldDB" id="A0A4R0JNV7"/>
<feature type="domain" description="Bacterial transcriptional activator" evidence="3">
    <location>
        <begin position="421"/>
        <end position="566"/>
    </location>
</feature>
<dbReference type="GO" id="GO:0003677">
    <property type="term" value="F:DNA binding"/>
    <property type="evidence" value="ECO:0007669"/>
    <property type="project" value="UniProtKB-KW"/>
</dbReference>
<dbReference type="InterPro" id="IPR005158">
    <property type="entry name" value="BTAD"/>
</dbReference>
<dbReference type="SUPFAM" id="SSF46894">
    <property type="entry name" value="C-terminal effector domain of the bipartite response regulators"/>
    <property type="match status" value="1"/>
</dbReference>
<dbReference type="InterPro" id="IPR051677">
    <property type="entry name" value="AfsR-DnrI-RedD_regulator"/>
</dbReference>
<dbReference type="SUPFAM" id="SSF48452">
    <property type="entry name" value="TPR-like"/>
    <property type="match status" value="1"/>
</dbReference>
<dbReference type="InterPro" id="IPR001867">
    <property type="entry name" value="OmpR/PhoB-type_DNA-bd"/>
</dbReference>
<dbReference type="RefSeq" id="WP_131515167.1">
    <property type="nucleotide sequence ID" value="NZ_SJKD01000004.1"/>
</dbReference>
<dbReference type="GO" id="GO:0006355">
    <property type="term" value="P:regulation of DNA-templated transcription"/>
    <property type="evidence" value="ECO:0007669"/>
    <property type="project" value="InterPro"/>
</dbReference>
<name>A0A4R0JNV7_9ACTN</name>
<comment type="similarity">
    <text evidence="1">Belongs to the AfsR/DnrI/RedD regulatory family.</text>
</comment>
<dbReference type="Gene3D" id="1.10.10.10">
    <property type="entry name" value="Winged helix-like DNA-binding domain superfamily/Winged helix DNA-binding domain"/>
    <property type="match status" value="1"/>
</dbReference>
<dbReference type="InterPro" id="IPR016032">
    <property type="entry name" value="Sig_transdc_resp-reg_C-effctor"/>
</dbReference>
<organism evidence="4 5">
    <name type="scientific">Kribbella capetownensis</name>
    <dbReference type="NCBI Taxonomy" id="1572659"/>
    <lineage>
        <taxon>Bacteria</taxon>
        <taxon>Bacillati</taxon>
        <taxon>Actinomycetota</taxon>
        <taxon>Actinomycetes</taxon>
        <taxon>Propionibacteriales</taxon>
        <taxon>Kribbellaceae</taxon>
        <taxon>Kribbella</taxon>
    </lineage>
</organism>
<evidence type="ECO:0000313" key="4">
    <source>
        <dbReference type="EMBL" id="TCC48931.1"/>
    </source>
</evidence>
<dbReference type="SMART" id="SM01043">
    <property type="entry name" value="BTAD"/>
    <property type="match status" value="1"/>
</dbReference>
<gene>
    <name evidence="4" type="ORF">E0H75_20425</name>
</gene>
<proteinExistence type="inferred from homology"/>
<dbReference type="Proteomes" id="UP000293342">
    <property type="component" value="Unassembled WGS sequence"/>
</dbReference>
<sequence length="577" mass="63701">MYLPPVLRPLAAASAITPGVRRIAEAPISVVRGVPGSYAAERLAGVVDSWQRLHDCVWLRAHDVRPTDLAQSLAAACKHRWSPGELETGRLPAARLGDEIQGAPEGAVIVLELGSRLTPGVARLVKAIRPAVIDRSVRMVVVAEGRLHPPLGRGPDCVVPASDLVDEAALESAHNRARLLRYAGRHAAVLGDVLDAAQLWSPDAVDEALGSARSLSSLLGRLTAGLLDQLTPDQRSALQVALTVGYWHPQMGTGPIASGQLRPWLVPMEQQWGWLRPIWGPSLRRELTRPTDTKRRWFSSDRPVPAYPGSLRNRSATRHGLLQARLFGPLEVRVDGSPVTSWNGQRGTSVLRYLLSRRNHSCSRDELLEEFWRDVPASAARNRLQVAVSGLRRAFLEVTAINLVEYADGRYRINPDLHVEVDVETFEQGLRTAAAAERAHLHEEARTAYQQAIALYSGDFAADAPFEQWTLLPRESLRIKLVDALDRLSRIDLADGRVDDCIATAHRMLDIDPCREDAHRLLMRCYAAQGRTYQAVRQYEFCTRILRVTIDASPAPGTSALYDQIRNGSAAELAELR</sequence>
<evidence type="ECO:0000256" key="1">
    <source>
        <dbReference type="ARBA" id="ARBA00005820"/>
    </source>
</evidence>
<evidence type="ECO:0000256" key="2">
    <source>
        <dbReference type="ARBA" id="ARBA00023125"/>
    </source>
</evidence>
<dbReference type="InterPro" id="IPR011990">
    <property type="entry name" value="TPR-like_helical_dom_sf"/>
</dbReference>
<keyword evidence="5" id="KW-1185">Reference proteome</keyword>
<dbReference type="Pfam" id="PF00486">
    <property type="entry name" value="Trans_reg_C"/>
    <property type="match status" value="1"/>
</dbReference>
<protein>
    <recommendedName>
        <fullName evidence="3">Bacterial transcriptional activator domain-containing protein</fullName>
    </recommendedName>
</protein>
<dbReference type="PANTHER" id="PTHR35807">
    <property type="entry name" value="TRANSCRIPTIONAL REGULATOR REDD-RELATED"/>
    <property type="match status" value="1"/>
</dbReference>
<evidence type="ECO:0000313" key="5">
    <source>
        <dbReference type="Proteomes" id="UP000293342"/>
    </source>
</evidence>
<dbReference type="OrthoDB" id="3799178at2"/>
<reference evidence="4 5" key="1">
    <citation type="submission" date="2019-02" db="EMBL/GenBank/DDBJ databases">
        <title>Kribbella capetownensis sp. nov. and Kribbella speibonae sp. nov., isolated from soil.</title>
        <authorList>
            <person name="Curtis S.M."/>
            <person name="Norton I."/>
            <person name="Everest G.J."/>
            <person name="Meyers P.R."/>
        </authorList>
    </citation>
    <scope>NUCLEOTIDE SEQUENCE [LARGE SCALE GENOMIC DNA]</scope>
    <source>
        <strain evidence="4 5">YM53</strain>
    </source>
</reference>
<dbReference type="GO" id="GO:0000160">
    <property type="term" value="P:phosphorelay signal transduction system"/>
    <property type="evidence" value="ECO:0007669"/>
    <property type="project" value="InterPro"/>
</dbReference>
<keyword evidence="2" id="KW-0238">DNA-binding</keyword>
<comment type="caution">
    <text evidence="4">The sequence shown here is derived from an EMBL/GenBank/DDBJ whole genome shotgun (WGS) entry which is preliminary data.</text>
</comment>
<dbReference type="InterPro" id="IPR036388">
    <property type="entry name" value="WH-like_DNA-bd_sf"/>
</dbReference>
<dbReference type="Gene3D" id="1.25.40.10">
    <property type="entry name" value="Tetratricopeptide repeat domain"/>
    <property type="match status" value="1"/>
</dbReference>
<evidence type="ECO:0000259" key="3">
    <source>
        <dbReference type="SMART" id="SM01043"/>
    </source>
</evidence>